<feature type="compositionally biased region" description="Polar residues" evidence="1">
    <location>
        <begin position="209"/>
        <end position="223"/>
    </location>
</feature>
<feature type="region of interest" description="Disordered" evidence="1">
    <location>
        <begin position="207"/>
        <end position="228"/>
    </location>
</feature>
<keyword evidence="2" id="KW-0472">Membrane</keyword>
<keyword evidence="2" id="KW-1133">Transmembrane helix</keyword>
<evidence type="ECO:0000313" key="4">
    <source>
        <dbReference type="Proteomes" id="UP000758603"/>
    </source>
</evidence>
<protein>
    <submittedName>
        <fullName evidence="3">Uncharacterized protein</fullName>
    </submittedName>
</protein>
<feature type="transmembrane region" description="Helical" evidence="2">
    <location>
        <begin position="126"/>
        <end position="149"/>
    </location>
</feature>
<keyword evidence="2" id="KW-0812">Transmembrane</keyword>
<evidence type="ECO:0000256" key="2">
    <source>
        <dbReference type="SAM" id="Phobius"/>
    </source>
</evidence>
<dbReference type="OrthoDB" id="4743684at2759"/>
<reference evidence="3" key="1">
    <citation type="journal article" date="2021" name="Nat. Commun.">
        <title>Genetic determinants of endophytism in the Arabidopsis root mycobiome.</title>
        <authorList>
            <person name="Mesny F."/>
            <person name="Miyauchi S."/>
            <person name="Thiergart T."/>
            <person name="Pickel B."/>
            <person name="Atanasova L."/>
            <person name="Karlsson M."/>
            <person name="Huettel B."/>
            <person name="Barry K.W."/>
            <person name="Haridas S."/>
            <person name="Chen C."/>
            <person name="Bauer D."/>
            <person name="Andreopoulos W."/>
            <person name="Pangilinan J."/>
            <person name="LaButti K."/>
            <person name="Riley R."/>
            <person name="Lipzen A."/>
            <person name="Clum A."/>
            <person name="Drula E."/>
            <person name="Henrissat B."/>
            <person name="Kohler A."/>
            <person name="Grigoriev I.V."/>
            <person name="Martin F.M."/>
            <person name="Hacquard S."/>
        </authorList>
    </citation>
    <scope>NUCLEOTIDE SEQUENCE</scope>
    <source>
        <strain evidence="3">MPI-SDFR-AT-0073</strain>
    </source>
</reference>
<evidence type="ECO:0000256" key="1">
    <source>
        <dbReference type="SAM" id="MobiDB-lite"/>
    </source>
</evidence>
<organism evidence="3 4">
    <name type="scientific">Truncatella angustata</name>
    <dbReference type="NCBI Taxonomy" id="152316"/>
    <lineage>
        <taxon>Eukaryota</taxon>
        <taxon>Fungi</taxon>
        <taxon>Dikarya</taxon>
        <taxon>Ascomycota</taxon>
        <taxon>Pezizomycotina</taxon>
        <taxon>Sordariomycetes</taxon>
        <taxon>Xylariomycetidae</taxon>
        <taxon>Amphisphaeriales</taxon>
        <taxon>Sporocadaceae</taxon>
        <taxon>Truncatella</taxon>
    </lineage>
</organism>
<comment type="caution">
    <text evidence="3">The sequence shown here is derived from an EMBL/GenBank/DDBJ whole genome shotgun (WGS) entry which is preliminary data.</text>
</comment>
<dbReference type="GeneID" id="70138079"/>
<evidence type="ECO:0000313" key="3">
    <source>
        <dbReference type="EMBL" id="KAH6660879.1"/>
    </source>
</evidence>
<name>A0A9P8UX17_9PEZI</name>
<sequence length="242" mass="25437">MGACCASTAAFQEYQSGDATGLYGCIVTVTQSEVVATWVQQNQDQTAVTSKGPVTVIADPLYMVWHVSDTSMHAVSEANSLRAAMGMAVVTETGTTSLSTSAPTITMAPPTASTISDTATKLSGGAIAGVVIGFIVCLIAIGVLAYFACIRHRSRSSPSEQAGPAGGPGNSSVCSSREIYGQGALQLQTSMQNTTHKTPSFVDLHRAESAQSHTPQTPRTPQMLSRAKEEDMYVIEQKMLLR</sequence>
<dbReference type="RefSeq" id="XP_045965010.1">
    <property type="nucleotide sequence ID" value="XM_046109188.1"/>
</dbReference>
<gene>
    <name evidence="3" type="ORF">BKA67DRAFT_69178</name>
</gene>
<accession>A0A9P8UX17</accession>
<dbReference type="AlphaFoldDB" id="A0A9P8UX17"/>
<dbReference type="Proteomes" id="UP000758603">
    <property type="component" value="Unassembled WGS sequence"/>
</dbReference>
<dbReference type="EMBL" id="JAGPXC010000001">
    <property type="protein sequence ID" value="KAH6660879.1"/>
    <property type="molecule type" value="Genomic_DNA"/>
</dbReference>
<proteinExistence type="predicted"/>
<keyword evidence="4" id="KW-1185">Reference proteome</keyword>